<evidence type="ECO:0000313" key="2">
    <source>
        <dbReference type="EMBL" id="CAA0823449.1"/>
    </source>
</evidence>
<protein>
    <recommendedName>
        <fullName evidence="4">CCHC-type domain-containing protein</fullName>
    </recommendedName>
</protein>
<proteinExistence type="predicted"/>
<dbReference type="InterPro" id="IPR036875">
    <property type="entry name" value="Znf_CCHC_sf"/>
</dbReference>
<keyword evidence="3" id="KW-1185">Reference proteome</keyword>
<feature type="region of interest" description="Disordered" evidence="1">
    <location>
        <begin position="162"/>
        <end position="187"/>
    </location>
</feature>
<organism evidence="2 3">
    <name type="scientific">Striga hermonthica</name>
    <name type="common">Purple witchweed</name>
    <name type="synonym">Buchnera hermonthica</name>
    <dbReference type="NCBI Taxonomy" id="68872"/>
    <lineage>
        <taxon>Eukaryota</taxon>
        <taxon>Viridiplantae</taxon>
        <taxon>Streptophyta</taxon>
        <taxon>Embryophyta</taxon>
        <taxon>Tracheophyta</taxon>
        <taxon>Spermatophyta</taxon>
        <taxon>Magnoliopsida</taxon>
        <taxon>eudicotyledons</taxon>
        <taxon>Gunneridae</taxon>
        <taxon>Pentapetalae</taxon>
        <taxon>asterids</taxon>
        <taxon>lamiids</taxon>
        <taxon>Lamiales</taxon>
        <taxon>Orobanchaceae</taxon>
        <taxon>Buchnereae</taxon>
        <taxon>Striga</taxon>
    </lineage>
</organism>
<comment type="caution">
    <text evidence="2">The sequence shown here is derived from an EMBL/GenBank/DDBJ whole genome shotgun (WGS) entry which is preliminary data.</text>
</comment>
<dbReference type="Proteomes" id="UP001153555">
    <property type="component" value="Unassembled WGS sequence"/>
</dbReference>
<dbReference type="Gene3D" id="4.10.60.10">
    <property type="entry name" value="Zinc finger, CCHC-type"/>
    <property type="match status" value="1"/>
</dbReference>
<feature type="compositionally biased region" description="Low complexity" evidence="1">
    <location>
        <begin position="162"/>
        <end position="175"/>
    </location>
</feature>
<reference evidence="2" key="1">
    <citation type="submission" date="2019-12" db="EMBL/GenBank/DDBJ databases">
        <authorList>
            <person name="Scholes J."/>
        </authorList>
    </citation>
    <scope>NUCLEOTIDE SEQUENCE</scope>
</reference>
<dbReference type="SUPFAM" id="SSF57756">
    <property type="entry name" value="Retrovirus zinc finger-like domains"/>
    <property type="match status" value="1"/>
</dbReference>
<accession>A0A9N7N390</accession>
<dbReference type="AlphaFoldDB" id="A0A9N7N390"/>
<gene>
    <name evidence="2" type="ORF">SHERM_20604</name>
</gene>
<feature type="compositionally biased region" description="Polar residues" evidence="1">
    <location>
        <begin position="65"/>
        <end position="88"/>
    </location>
</feature>
<evidence type="ECO:0008006" key="4">
    <source>
        <dbReference type="Google" id="ProtNLM"/>
    </source>
</evidence>
<dbReference type="GO" id="GO:0003676">
    <property type="term" value="F:nucleic acid binding"/>
    <property type="evidence" value="ECO:0007669"/>
    <property type="project" value="InterPro"/>
</dbReference>
<dbReference type="OrthoDB" id="1751090at2759"/>
<feature type="region of interest" description="Disordered" evidence="1">
    <location>
        <begin position="1"/>
        <end position="21"/>
    </location>
</feature>
<feature type="compositionally biased region" description="Low complexity" evidence="1">
    <location>
        <begin position="1"/>
        <end position="20"/>
    </location>
</feature>
<sequence length="228" mass="24339">MSFTTTATRHSSSKSSRSSRQCNICGRSGHDATICFRVKLCPHCNRTGHDSRRCYEIVGYPPRWSGSSKTTPTCSSLTTQGNNTSVSSAGHGRGSISSNSAKVHVAGVIGTIGSDLVGPVLLILLSILALTGLTQSQHLQFPFSAPPAYEFDYVPLHSSTPWPTTDDSSSSTHDSALVNSLDPASSSLSRDTEVRGVLTLWSLLSSWDVATGRSFLPSDYEIMSPTLL</sequence>
<evidence type="ECO:0000256" key="1">
    <source>
        <dbReference type="SAM" id="MobiDB-lite"/>
    </source>
</evidence>
<evidence type="ECO:0000313" key="3">
    <source>
        <dbReference type="Proteomes" id="UP001153555"/>
    </source>
</evidence>
<dbReference type="GO" id="GO:0008270">
    <property type="term" value="F:zinc ion binding"/>
    <property type="evidence" value="ECO:0007669"/>
    <property type="project" value="InterPro"/>
</dbReference>
<name>A0A9N7N390_STRHE</name>
<dbReference type="EMBL" id="CACSLK010024540">
    <property type="protein sequence ID" value="CAA0823449.1"/>
    <property type="molecule type" value="Genomic_DNA"/>
</dbReference>
<feature type="region of interest" description="Disordered" evidence="1">
    <location>
        <begin position="64"/>
        <end position="97"/>
    </location>
</feature>